<comment type="caution">
    <text evidence="9">The sequence shown here is derived from an EMBL/GenBank/DDBJ whole genome shotgun (WGS) entry which is preliminary data.</text>
</comment>
<dbReference type="SUPFAM" id="SSF57667">
    <property type="entry name" value="beta-beta-alpha zinc fingers"/>
    <property type="match status" value="4"/>
</dbReference>
<keyword evidence="10" id="KW-1185">Reference proteome</keyword>
<dbReference type="Pfam" id="PF00096">
    <property type="entry name" value="zf-C2H2"/>
    <property type="match status" value="4"/>
</dbReference>
<dbReference type="SMART" id="SM00355">
    <property type="entry name" value="ZnF_C2H2"/>
    <property type="match status" value="11"/>
</dbReference>
<evidence type="ECO:0000256" key="2">
    <source>
        <dbReference type="ARBA" id="ARBA00022723"/>
    </source>
</evidence>
<evidence type="ECO:0000256" key="3">
    <source>
        <dbReference type="ARBA" id="ARBA00022737"/>
    </source>
</evidence>
<evidence type="ECO:0000256" key="1">
    <source>
        <dbReference type="ARBA" id="ARBA00004123"/>
    </source>
</evidence>
<dbReference type="PROSITE" id="PS00028">
    <property type="entry name" value="ZINC_FINGER_C2H2_1"/>
    <property type="match status" value="9"/>
</dbReference>
<feature type="domain" description="C2H2-type" evidence="8">
    <location>
        <begin position="218"/>
        <end position="246"/>
    </location>
</feature>
<dbReference type="OrthoDB" id="3565419at2759"/>
<feature type="domain" description="C2H2-type" evidence="8">
    <location>
        <begin position="360"/>
        <end position="382"/>
    </location>
</feature>
<feature type="domain" description="C2H2-type" evidence="8">
    <location>
        <begin position="481"/>
        <end position="508"/>
    </location>
</feature>
<sequence length="536" mass="62679">MEIYLTTNHEIIEENAYERCVCCNRIQNNLTNLSVCNFAYLIERLVDVKLKTKISKVCGVCHSILKRIYKFTKQLEASFGLEIMQNTSNTNWCNLEKSNVVTLDTQLPVNQHNELTEVNIKAEDIPKIKNELLDQNESSHSEENYEDLQIEPSEPLHDKKLQDTSKCHKTVLPVTKKPRTQLEANYKGKIKIITISVDEVMKERKEELLSKKYLRLPYKCEGCIVSFHYEHGLQQHLNKSHFPHKNGIKCSLCSCIFPTQLSYDGHSRRHLKRYECIPCGKRSMAVYPLLKHYNEVHDIIKESYKCKRCNFVTTKYSEHRRHRRTHGRKAFCNLCDKTFANNTSLAVHVSSVHNTSNETFPCDECDKVYNKRASLLAHQRSHKPGFFYCDDCQRTFKSKAILSTHLKRHLRHAKDDAWRYKCNDCDEKFMVKRNLEDHINFKHLKIIKYVCDVCSKVFKTHRCLTRHVKSVHEKIRPPKNKICDYCGRGFSSTAELKNHITTHTGERPHKCPYCSATFGQTASLYTHKKLVHKKNL</sequence>
<dbReference type="Pfam" id="PF13894">
    <property type="entry name" value="zf-C2H2_4"/>
    <property type="match status" value="1"/>
</dbReference>
<feature type="domain" description="C2H2-type" evidence="8">
    <location>
        <begin position="330"/>
        <end position="358"/>
    </location>
</feature>
<dbReference type="Pfam" id="PF12874">
    <property type="entry name" value="zf-met"/>
    <property type="match status" value="1"/>
</dbReference>
<dbReference type="EMBL" id="CAJOBZ010000064">
    <property type="protein sequence ID" value="CAF4935450.1"/>
    <property type="molecule type" value="Genomic_DNA"/>
</dbReference>
<evidence type="ECO:0000256" key="5">
    <source>
        <dbReference type="ARBA" id="ARBA00022833"/>
    </source>
</evidence>
<dbReference type="InterPro" id="IPR013087">
    <property type="entry name" value="Znf_C2H2_type"/>
</dbReference>
<protein>
    <recommendedName>
        <fullName evidence="8">C2H2-type domain-containing protein</fullName>
    </recommendedName>
</protein>
<proteinExistence type="predicted"/>
<evidence type="ECO:0000313" key="10">
    <source>
        <dbReference type="Proteomes" id="UP000663880"/>
    </source>
</evidence>
<dbReference type="GO" id="GO:0008270">
    <property type="term" value="F:zinc ion binding"/>
    <property type="evidence" value="ECO:0007669"/>
    <property type="project" value="UniProtKB-KW"/>
</dbReference>
<organism evidence="9 10">
    <name type="scientific">Pieris macdunnoughi</name>
    <dbReference type="NCBI Taxonomy" id="345717"/>
    <lineage>
        <taxon>Eukaryota</taxon>
        <taxon>Metazoa</taxon>
        <taxon>Ecdysozoa</taxon>
        <taxon>Arthropoda</taxon>
        <taxon>Hexapoda</taxon>
        <taxon>Insecta</taxon>
        <taxon>Pterygota</taxon>
        <taxon>Neoptera</taxon>
        <taxon>Endopterygota</taxon>
        <taxon>Lepidoptera</taxon>
        <taxon>Glossata</taxon>
        <taxon>Ditrysia</taxon>
        <taxon>Papilionoidea</taxon>
        <taxon>Pieridae</taxon>
        <taxon>Pierinae</taxon>
        <taxon>Pieris</taxon>
    </lineage>
</organism>
<evidence type="ECO:0000256" key="6">
    <source>
        <dbReference type="ARBA" id="ARBA00023242"/>
    </source>
</evidence>
<feature type="domain" description="C2H2-type" evidence="8">
    <location>
        <begin position="420"/>
        <end position="443"/>
    </location>
</feature>
<dbReference type="PANTHER" id="PTHR24376:SF235">
    <property type="entry name" value="C2H2-TYPE DOMAIN-CONTAINING PROTEIN"/>
    <property type="match status" value="1"/>
</dbReference>
<feature type="domain" description="C2H2-type" evidence="8">
    <location>
        <begin position="449"/>
        <end position="477"/>
    </location>
</feature>
<feature type="domain" description="C2H2-type" evidence="8">
    <location>
        <begin position="509"/>
        <end position="536"/>
    </location>
</feature>
<dbReference type="Gene3D" id="3.30.160.60">
    <property type="entry name" value="Classic Zinc Finger"/>
    <property type="match status" value="6"/>
</dbReference>
<feature type="domain" description="C2H2-type" evidence="8">
    <location>
        <begin position="274"/>
        <end position="302"/>
    </location>
</feature>
<dbReference type="GO" id="GO:0005634">
    <property type="term" value="C:nucleus"/>
    <property type="evidence" value="ECO:0007669"/>
    <property type="project" value="UniProtKB-SubCell"/>
</dbReference>
<reference evidence="9" key="1">
    <citation type="submission" date="2021-02" db="EMBL/GenBank/DDBJ databases">
        <authorList>
            <person name="Steward A R."/>
        </authorList>
    </citation>
    <scope>NUCLEOTIDE SEQUENCE</scope>
</reference>
<keyword evidence="6" id="KW-0539">Nucleus</keyword>
<name>A0A821X339_9NEOP</name>
<evidence type="ECO:0000313" key="9">
    <source>
        <dbReference type="EMBL" id="CAF4935450.1"/>
    </source>
</evidence>
<dbReference type="AlphaFoldDB" id="A0A821X339"/>
<comment type="subcellular location">
    <subcellularLocation>
        <location evidence="1">Nucleus</location>
    </subcellularLocation>
</comment>
<gene>
    <name evidence="9" type="ORF">PMACD_LOCUS14224</name>
</gene>
<evidence type="ECO:0000256" key="7">
    <source>
        <dbReference type="PROSITE-ProRule" id="PRU00042"/>
    </source>
</evidence>
<feature type="domain" description="C2H2-type" evidence="8">
    <location>
        <begin position="387"/>
        <end position="417"/>
    </location>
</feature>
<keyword evidence="4 7" id="KW-0863">Zinc-finger</keyword>
<keyword evidence="3" id="KW-0677">Repeat</keyword>
<dbReference type="InterPro" id="IPR036236">
    <property type="entry name" value="Znf_C2H2_sf"/>
</dbReference>
<evidence type="ECO:0000259" key="8">
    <source>
        <dbReference type="PROSITE" id="PS50157"/>
    </source>
</evidence>
<keyword evidence="2" id="KW-0479">Metal-binding</keyword>
<keyword evidence="5" id="KW-0862">Zinc</keyword>
<feature type="domain" description="C2H2-type" evidence="8">
    <location>
        <begin position="304"/>
        <end position="326"/>
    </location>
</feature>
<dbReference type="PROSITE" id="PS50157">
    <property type="entry name" value="ZINC_FINGER_C2H2_2"/>
    <property type="match status" value="10"/>
</dbReference>
<dbReference type="PANTHER" id="PTHR24376">
    <property type="entry name" value="ZINC FINGER PROTEIN"/>
    <property type="match status" value="1"/>
</dbReference>
<evidence type="ECO:0000256" key="4">
    <source>
        <dbReference type="ARBA" id="ARBA00022771"/>
    </source>
</evidence>
<accession>A0A821X339</accession>
<dbReference type="Proteomes" id="UP000663880">
    <property type="component" value="Unassembled WGS sequence"/>
</dbReference>